<dbReference type="InterPro" id="IPR051502">
    <property type="entry name" value="RLP_Defense_Trigger"/>
</dbReference>
<evidence type="ECO:0000256" key="2">
    <source>
        <dbReference type="ARBA" id="ARBA00009592"/>
    </source>
</evidence>
<accession>A0AAN9KV02</accession>
<dbReference type="GO" id="GO:0005886">
    <property type="term" value="C:plasma membrane"/>
    <property type="evidence" value="ECO:0007669"/>
    <property type="project" value="UniProtKB-SubCell"/>
</dbReference>
<dbReference type="SMART" id="SM00369">
    <property type="entry name" value="LRR_TYP"/>
    <property type="match status" value="11"/>
</dbReference>
<evidence type="ECO:0000259" key="14">
    <source>
        <dbReference type="Pfam" id="PF23598"/>
    </source>
</evidence>
<dbReference type="Pfam" id="PF13855">
    <property type="entry name" value="LRR_8"/>
    <property type="match status" value="2"/>
</dbReference>
<dbReference type="Pfam" id="PF08263">
    <property type="entry name" value="LRRNT_2"/>
    <property type="match status" value="1"/>
</dbReference>
<evidence type="ECO:0000256" key="8">
    <source>
        <dbReference type="ARBA" id="ARBA00022989"/>
    </source>
</evidence>
<dbReference type="Pfam" id="PF00560">
    <property type="entry name" value="LRR_1"/>
    <property type="match status" value="2"/>
</dbReference>
<keyword evidence="7" id="KW-0677">Repeat</keyword>
<keyword evidence="9 12" id="KW-0472">Membrane</keyword>
<keyword evidence="6" id="KW-0732">Signal</keyword>
<keyword evidence="3" id="KW-1003">Cell membrane</keyword>
<dbReference type="InterPro" id="IPR003591">
    <property type="entry name" value="Leu-rich_rpt_typical-subtyp"/>
</dbReference>
<evidence type="ECO:0000256" key="1">
    <source>
        <dbReference type="ARBA" id="ARBA00004251"/>
    </source>
</evidence>
<dbReference type="AlphaFoldDB" id="A0AAN9KV02"/>
<evidence type="ECO:0000256" key="5">
    <source>
        <dbReference type="ARBA" id="ARBA00022692"/>
    </source>
</evidence>
<keyword evidence="10" id="KW-0675">Receptor</keyword>
<sequence>MVKLLESNRIMGCLEAERVALLKLKDAFNQPNGSALSSWQRHGDCCTWESVKCDNITKRVIHLHLNYTRPYYLSNLQWFLNASYFLPFEDLQWLDLSGNYLAGLLGEIRLKNLQKLNFRDNLLTQVPSFDLSTSRKIEKLAFGFNLLAGNLPESIMAFTSLTYLSFYVNNLNGSLPREGGLCKLKNLQVLDLSINHFMGHIPNCLANLSSLTLLDVSDNNFEGTLPSSIIYNLKSLAYVSLSNNHFKGSLSFNLLANHSNLQVFDLISSTKQDVKIETENPPFLPSFQLKILRVANCTLNEPTSTIPTFLYHQHDLRMLHIGQSSMKGRFPNWLLENNTNLDYLNLSHNFLKGPLELNPTSKFPSMHIFDVSSNPIGEIPPYMGSIFRNLITLNMSSSSLQGSLPASLGDMRQLNNLDLSHNNLSGYIPQEFGQGSNDLRFLKLSNNNLHGPFLPAGSNFTKLISLHQANNNFKGKIPDGIMNSSELRMLDLSNNQLQGEIPNWIGSFQNLTFLILSQNSLHGSLPIGFCKLTELAYLDISQNNLSGTLPKCVTMPKLGYLYLQSYQFSGPITTAMPNSSFLFTMNLMKNKFSGQIPKWISSFSNLRILLLKGNKLEGSIPIDICQLRNISILDLSNNNLSGGIPSCLNNLAFGKLDSLDENVLGKFVVPWVTTSTEFAFDPNTNVLMEGQNTQDFAEYDEQDVDFMSKFRYETYQGDILDLMSGLDFSENKLTGQIPSQMGYLSRMHALNLSNNYLTGPIPETFSNLKQIESFDLSHNKLSGHIPSQLTELYHLSVFSVAHNNLSGKTPERVNQFATFEESSYEGNPLLCGLPLDQNCTSVVKPPGIDAPFHRQDDFKDTFVYSFPVSFFVAFLGVIVLLYFNSYFPF</sequence>
<organism evidence="15 16">
    <name type="scientific">Canavalia gladiata</name>
    <name type="common">Sword bean</name>
    <name type="synonym">Dolichos gladiatus</name>
    <dbReference type="NCBI Taxonomy" id="3824"/>
    <lineage>
        <taxon>Eukaryota</taxon>
        <taxon>Viridiplantae</taxon>
        <taxon>Streptophyta</taxon>
        <taxon>Embryophyta</taxon>
        <taxon>Tracheophyta</taxon>
        <taxon>Spermatophyta</taxon>
        <taxon>Magnoliopsida</taxon>
        <taxon>eudicotyledons</taxon>
        <taxon>Gunneridae</taxon>
        <taxon>Pentapetalae</taxon>
        <taxon>rosids</taxon>
        <taxon>fabids</taxon>
        <taxon>Fabales</taxon>
        <taxon>Fabaceae</taxon>
        <taxon>Papilionoideae</taxon>
        <taxon>50 kb inversion clade</taxon>
        <taxon>NPAAA clade</taxon>
        <taxon>indigoferoid/millettioid clade</taxon>
        <taxon>Phaseoleae</taxon>
        <taxon>Canavalia</taxon>
    </lineage>
</organism>
<keyword evidence="11" id="KW-0325">Glycoprotein</keyword>
<comment type="subcellular location">
    <subcellularLocation>
        <location evidence="1">Cell membrane</location>
        <topology evidence="1">Single-pass type I membrane protein</topology>
    </subcellularLocation>
</comment>
<evidence type="ECO:0000259" key="13">
    <source>
        <dbReference type="Pfam" id="PF08263"/>
    </source>
</evidence>
<keyword evidence="8 12" id="KW-1133">Transmembrane helix</keyword>
<dbReference type="InterPro" id="IPR032675">
    <property type="entry name" value="LRR_dom_sf"/>
</dbReference>
<name>A0AAN9KV02_CANGL</name>
<feature type="transmembrane region" description="Helical" evidence="12">
    <location>
        <begin position="862"/>
        <end position="883"/>
    </location>
</feature>
<evidence type="ECO:0008006" key="17">
    <source>
        <dbReference type="Google" id="ProtNLM"/>
    </source>
</evidence>
<dbReference type="PANTHER" id="PTHR48062:SF21">
    <property type="entry name" value="RECEPTOR-LIKE PROTEIN 12"/>
    <property type="match status" value="1"/>
</dbReference>
<reference evidence="15 16" key="1">
    <citation type="submission" date="2024-01" db="EMBL/GenBank/DDBJ databases">
        <title>The genomes of 5 underutilized Papilionoideae crops provide insights into root nodulation and disease resistanc.</title>
        <authorList>
            <person name="Jiang F."/>
        </authorList>
    </citation>
    <scope>NUCLEOTIDE SEQUENCE [LARGE SCALE GENOMIC DNA]</scope>
    <source>
        <strain evidence="15">LVBAO_FW01</strain>
        <tissue evidence="15">Leaves</tissue>
    </source>
</reference>
<dbReference type="Pfam" id="PF23598">
    <property type="entry name" value="LRR_14"/>
    <property type="match status" value="1"/>
</dbReference>
<dbReference type="Gene3D" id="3.80.10.10">
    <property type="entry name" value="Ribonuclease Inhibitor"/>
    <property type="match status" value="3"/>
</dbReference>
<keyword evidence="4" id="KW-0433">Leucine-rich repeat</keyword>
<evidence type="ECO:0000256" key="10">
    <source>
        <dbReference type="ARBA" id="ARBA00023170"/>
    </source>
</evidence>
<evidence type="ECO:0000256" key="4">
    <source>
        <dbReference type="ARBA" id="ARBA00022614"/>
    </source>
</evidence>
<dbReference type="FunFam" id="3.80.10.10:FF:000041">
    <property type="entry name" value="LRR receptor-like serine/threonine-protein kinase ERECTA"/>
    <property type="match status" value="2"/>
</dbReference>
<dbReference type="Proteomes" id="UP001367508">
    <property type="component" value="Unassembled WGS sequence"/>
</dbReference>
<comment type="caution">
    <text evidence="15">The sequence shown here is derived from an EMBL/GenBank/DDBJ whole genome shotgun (WGS) entry which is preliminary data.</text>
</comment>
<dbReference type="InterPro" id="IPR001611">
    <property type="entry name" value="Leu-rich_rpt"/>
</dbReference>
<feature type="domain" description="Disease resistance R13L4/SHOC-2-like LRR" evidence="14">
    <location>
        <begin position="154"/>
        <end position="421"/>
    </location>
</feature>
<keyword evidence="5 12" id="KW-0812">Transmembrane</keyword>
<evidence type="ECO:0000256" key="7">
    <source>
        <dbReference type="ARBA" id="ARBA00022737"/>
    </source>
</evidence>
<protein>
    <recommendedName>
        <fullName evidence="17">Leucine-rich repeat-containing N-terminal plant-type domain-containing protein</fullName>
    </recommendedName>
</protein>
<gene>
    <name evidence="15" type="ORF">VNO77_27904</name>
</gene>
<dbReference type="SUPFAM" id="SSF52058">
    <property type="entry name" value="L domain-like"/>
    <property type="match status" value="1"/>
</dbReference>
<evidence type="ECO:0000256" key="12">
    <source>
        <dbReference type="SAM" id="Phobius"/>
    </source>
</evidence>
<evidence type="ECO:0000256" key="9">
    <source>
        <dbReference type="ARBA" id="ARBA00023136"/>
    </source>
</evidence>
<dbReference type="FunFam" id="3.80.10.10:FF:000095">
    <property type="entry name" value="LRR receptor-like serine/threonine-protein kinase GSO1"/>
    <property type="match status" value="1"/>
</dbReference>
<proteinExistence type="inferred from homology"/>
<evidence type="ECO:0000313" key="16">
    <source>
        <dbReference type="Proteomes" id="UP001367508"/>
    </source>
</evidence>
<dbReference type="InterPro" id="IPR055414">
    <property type="entry name" value="LRR_R13L4/SHOC2-like"/>
</dbReference>
<evidence type="ECO:0000313" key="15">
    <source>
        <dbReference type="EMBL" id="KAK7324370.1"/>
    </source>
</evidence>
<dbReference type="InterPro" id="IPR013210">
    <property type="entry name" value="LRR_N_plant-typ"/>
</dbReference>
<dbReference type="EMBL" id="JAYMYQ010000006">
    <property type="protein sequence ID" value="KAK7324370.1"/>
    <property type="molecule type" value="Genomic_DNA"/>
</dbReference>
<dbReference type="PANTHER" id="PTHR48062">
    <property type="entry name" value="RECEPTOR-LIKE PROTEIN 14"/>
    <property type="match status" value="1"/>
</dbReference>
<dbReference type="PRINTS" id="PR00019">
    <property type="entry name" value="LEURICHRPT"/>
</dbReference>
<dbReference type="FunFam" id="3.80.10.10:FF:000213">
    <property type="entry name" value="Tyrosine-sulfated glycopeptide receptor 1"/>
    <property type="match status" value="1"/>
</dbReference>
<evidence type="ECO:0000256" key="3">
    <source>
        <dbReference type="ARBA" id="ARBA00022475"/>
    </source>
</evidence>
<feature type="domain" description="Leucine-rich repeat-containing N-terminal plant-type" evidence="13">
    <location>
        <begin position="16"/>
        <end position="54"/>
    </location>
</feature>
<evidence type="ECO:0000256" key="6">
    <source>
        <dbReference type="ARBA" id="ARBA00022729"/>
    </source>
</evidence>
<keyword evidence="16" id="KW-1185">Reference proteome</keyword>
<dbReference type="SUPFAM" id="SSF52047">
    <property type="entry name" value="RNI-like"/>
    <property type="match status" value="2"/>
</dbReference>
<comment type="similarity">
    <text evidence="2">Belongs to the RLP family.</text>
</comment>
<evidence type="ECO:0000256" key="11">
    <source>
        <dbReference type="ARBA" id="ARBA00023180"/>
    </source>
</evidence>
<dbReference type="PROSITE" id="PS51450">
    <property type="entry name" value="LRR"/>
    <property type="match status" value="2"/>
</dbReference>